<dbReference type="FunFam" id="3.40.30.10:FF:000016">
    <property type="entry name" value="Glutathione S-transferase F2"/>
    <property type="match status" value="1"/>
</dbReference>
<dbReference type="Pfam" id="PF02798">
    <property type="entry name" value="GST_N"/>
    <property type="match status" value="1"/>
</dbReference>
<dbReference type="GO" id="GO:0006749">
    <property type="term" value="P:glutathione metabolic process"/>
    <property type="evidence" value="ECO:0007669"/>
    <property type="project" value="TreeGrafter"/>
</dbReference>
<protein>
    <recommendedName>
        <fullName evidence="1">glutathione transferase</fullName>
        <ecNumber evidence="1">2.5.1.18</ecNumber>
    </recommendedName>
</protein>
<dbReference type="OrthoDB" id="249703at2759"/>
<evidence type="ECO:0000259" key="6">
    <source>
        <dbReference type="PROSITE" id="PS50405"/>
    </source>
</evidence>
<dbReference type="PROSITE" id="PS50404">
    <property type="entry name" value="GST_NTER"/>
    <property type="match status" value="1"/>
</dbReference>
<comment type="catalytic activity">
    <reaction evidence="3">
        <text>RX + glutathione = an S-substituted glutathione + a halide anion + H(+)</text>
        <dbReference type="Rhea" id="RHEA:16437"/>
        <dbReference type="ChEBI" id="CHEBI:15378"/>
        <dbReference type="ChEBI" id="CHEBI:16042"/>
        <dbReference type="ChEBI" id="CHEBI:17792"/>
        <dbReference type="ChEBI" id="CHEBI:57925"/>
        <dbReference type="ChEBI" id="CHEBI:90779"/>
        <dbReference type="EC" id="2.5.1.18"/>
    </reaction>
</comment>
<keyword evidence="8" id="KW-1185">Reference proteome</keyword>
<evidence type="ECO:0000313" key="7">
    <source>
        <dbReference type="EMBL" id="KAF7291147.1"/>
    </source>
</evidence>
<dbReference type="GO" id="GO:0043295">
    <property type="term" value="F:glutathione binding"/>
    <property type="evidence" value="ECO:0007669"/>
    <property type="project" value="TreeGrafter"/>
</dbReference>
<dbReference type="RefSeq" id="XP_037214269.1">
    <property type="nucleotide sequence ID" value="XM_037369063.1"/>
</dbReference>
<proteinExistence type="inferred from homology"/>
<dbReference type="Pfam" id="PF00043">
    <property type="entry name" value="GST_C"/>
    <property type="match status" value="1"/>
</dbReference>
<comment type="similarity">
    <text evidence="4">Belongs to the GST superfamily.</text>
</comment>
<dbReference type="GeneID" id="59351579"/>
<dbReference type="GO" id="GO:0005737">
    <property type="term" value="C:cytoplasm"/>
    <property type="evidence" value="ECO:0007669"/>
    <property type="project" value="TreeGrafter"/>
</dbReference>
<dbReference type="Gene3D" id="3.40.30.10">
    <property type="entry name" value="Glutaredoxin"/>
    <property type="match status" value="1"/>
</dbReference>
<evidence type="ECO:0000256" key="2">
    <source>
        <dbReference type="ARBA" id="ARBA00022679"/>
    </source>
</evidence>
<dbReference type="InterPro" id="IPR004045">
    <property type="entry name" value="Glutathione_S-Trfase_N"/>
</dbReference>
<evidence type="ECO:0000256" key="4">
    <source>
        <dbReference type="RuleBase" id="RU003494"/>
    </source>
</evidence>
<dbReference type="EMBL" id="JACAZF010000013">
    <property type="protein sequence ID" value="KAF7291147.1"/>
    <property type="molecule type" value="Genomic_DNA"/>
</dbReference>
<feature type="domain" description="GST C-terminal" evidence="6">
    <location>
        <begin position="91"/>
        <end position="221"/>
    </location>
</feature>
<evidence type="ECO:0000259" key="5">
    <source>
        <dbReference type="PROSITE" id="PS50404"/>
    </source>
</evidence>
<sequence length="221" mass="24499">MVLKFFSSGRVSGGTGLVALVLAEKRIPFQHIHVDLSRQGQKSPEHLARQPFGQVPVIDDDGFVLYESRAICRYLAEKYPEHGPNLLPGPTIRERALFEQAASVEFADFHIFVVRLAGETVGKALRGLPIDPIALSPLLAQLGAKLDVYERILSRQAYIAGNELSLVDLFHLNTMPIIIDTSGLDIMSNPARPNVARWWESLTTRPAWIGLRRDGIRGTVP</sequence>
<dbReference type="SUPFAM" id="SSF52833">
    <property type="entry name" value="Thioredoxin-like"/>
    <property type="match status" value="1"/>
</dbReference>
<accession>A0A8H6S3F9</accession>
<dbReference type="PROSITE" id="PS50405">
    <property type="entry name" value="GST_CTER"/>
    <property type="match status" value="1"/>
</dbReference>
<dbReference type="InterPro" id="IPR036249">
    <property type="entry name" value="Thioredoxin-like_sf"/>
</dbReference>
<dbReference type="InterPro" id="IPR010987">
    <property type="entry name" value="Glutathione-S-Trfase_C-like"/>
</dbReference>
<comment type="caution">
    <text evidence="7">The sequence shown here is derived from an EMBL/GenBank/DDBJ whole genome shotgun (WGS) entry which is preliminary data.</text>
</comment>
<dbReference type="InterPro" id="IPR036282">
    <property type="entry name" value="Glutathione-S-Trfase_C_sf"/>
</dbReference>
<evidence type="ECO:0000256" key="1">
    <source>
        <dbReference type="ARBA" id="ARBA00012452"/>
    </source>
</evidence>
<evidence type="ECO:0000256" key="3">
    <source>
        <dbReference type="ARBA" id="ARBA00047960"/>
    </source>
</evidence>
<dbReference type="InterPro" id="IPR040079">
    <property type="entry name" value="Glutathione_S-Trfase"/>
</dbReference>
<organism evidence="7 8">
    <name type="scientific">Mycena indigotica</name>
    <dbReference type="NCBI Taxonomy" id="2126181"/>
    <lineage>
        <taxon>Eukaryota</taxon>
        <taxon>Fungi</taxon>
        <taxon>Dikarya</taxon>
        <taxon>Basidiomycota</taxon>
        <taxon>Agaricomycotina</taxon>
        <taxon>Agaricomycetes</taxon>
        <taxon>Agaricomycetidae</taxon>
        <taxon>Agaricales</taxon>
        <taxon>Marasmiineae</taxon>
        <taxon>Mycenaceae</taxon>
        <taxon>Mycena</taxon>
    </lineage>
</organism>
<gene>
    <name evidence="7" type="ORF">MIND_01257900</name>
</gene>
<evidence type="ECO:0000313" key="8">
    <source>
        <dbReference type="Proteomes" id="UP000636479"/>
    </source>
</evidence>
<keyword evidence="2 7" id="KW-0808">Transferase</keyword>
<dbReference type="Gene3D" id="1.20.1050.10">
    <property type="match status" value="1"/>
</dbReference>
<dbReference type="EC" id="2.5.1.18" evidence="1"/>
<dbReference type="PANTHER" id="PTHR43900">
    <property type="entry name" value="GLUTATHIONE S-TRANSFERASE RHO"/>
    <property type="match status" value="1"/>
</dbReference>
<name>A0A8H6S3F9_9AGAR</name>
<reference evidence="7" key="1">
    <citation type="submission" date="2020-05" db="EMBL/GenBank/DDBJ databases">
        <title>Mycena genomes resolve the evolution of fungal bioluminescence.</title>
        <authorList>
            <person name="Tsai I.J."/>
        </authorList>
    </citation>
    <scope>NUCLEOTIDE SEQUENCE</scope>
    <source>
        <strain evidence="7">171206Taipei</strain>
    </source>
</reference>
<dbReference type="GO" id="GO:0004364">
    <property type="term" value="F:glutathione transferase activity"/>
    <property type="evidence" value="ECO:0007669"/>
    <property type="project" value="UniProtKB-EC"/>
</dbReference>
<dbReference type="AlphaFoldDB" id="A0A8H6S3F9"/>
<dbReference type="SFLD" id="SFLDG00358">
    <property type="entry name" value="Main_(cytGST)"/>
    <property type="match status" value="1"/>
</dbReference>
<dbReference type="SFLD" id="SFLDS00019">
    <property type="entry name" value="Glutathione_Transferase_(cytos"/>
    <property type="match status" value="1"/>
</dbReference>
<feature type="domain" description="GST N-terminal" evidence="5">
    <location>
        <begin position="2"/>
        <end position="83"/>
    </location>
</feature>
<dbReference type="SUPFAM" id="SSF47616">
    <property type="entry name" value="GST C-terminal domain-like"/>
    <property type="match status" value="1"/>
</dbReference>
<dbReference type="PANTHER" id="PTHR43900:SF3">
    <property type="entry name" value="GLUTATHIONE S-TRANSFERASE RHO"/>
    <property type="match status" value="1"/>
</dbReference>
<dbReference type="InterPro" id="IPR004046">
    <property type="entry name" value="GST_C"/>
</dbReference>
<dbReference type="Proteomes" id="UP000636479">
    <property type="component" value="Unassembled WGS sequence"/>
</dbReference>